<proteinExistence type="predicted"/>
<name>A0A4P8XNL9_9BACL</name>
<evidence type="ECO:0000313" key="2">
    <source>
        <dbReference type="Proteomes" id="UP000300879"/>
    </source>
</evidence>
<dbReference type="Proteomes" id="UP000300879">
    <property type="component" value="Chromosome"/>
</dbReference>
<reference evidence="1 2" key="1">
    <citation type="submission" date="2019-05" db="EMBL/GenBank/DDBJ databases">
        <authorList>
            <person name="Chen C."/>
        </authorList>
    </citation>
    <scope>NUCLEOTIDE SEQUENCE [LARGE SCALE GENOMIC DNA]</scope>
    <source>
        <strain evidence="1 2">HB172198</strain>
    </source>
</reference>
<protein>
    <submittedName>
        <fullName evidence="1">Uncharacterized protein</fullName>
    </submittedName>
</protein>
<dbReference type="EMBL" id="CP040396">
    <property type="protein sequence ID" value="QCT04188.1"/>
    <property type="molecule type" value="Genomic_DNA"/>
</dbReference>
<accession>A0A4P8XNL9</accession>
<gene>
    <name evidence="1" type="ORF">E6C60_3477</name>
</gene>
<sequence length="42" mass="4686">MQAVPLGAAFHAAFFALKTGRTLQYTYIVHFPGNVCFHFLAK</sequence>
<keyword evidence="2" id="KW-1185">Reference proteome</keyword>
<dbReference type="AlphaFoldDB" id="A0A4P8XNL9"/>
<dbReference type="KEGG" id="palo:E6C60_3477"/>
<evidence type="ECO:0000313" key="1">
    <source>
        <dbReference type="EMBL" id="QCT04188.1"/>
    </source>
</evidence>
<organism evidence="1 2">
    <name type="scientific">Paenibacillus algicola</name>
    <dbReference type="NCBI Taxonomy" id="2565926"/>
    <lineage>
        <taxon>Bacteria</taxon>
        <taxon>Bacillati</taxon>
        <taxon>Bacillota</taxon>
        <taxon>Bacilli</taxon>
        <taxon>Bacillales</taxon>
        <taxon>Paenibacillaceae</taxon>
        <taxon>Paenibacillus</taxon>
    </lineage>
</organism>